<evidence type="ECO:0000256" key="1">
    <source>
        <dbReference type="SAM" id="SignalP"/>
    </source>
</evidence>
<organism evidence="2 3">
    <name type="scientific">Zhenpiania hominis</name>
    <dbReference type="NCBI Taxonomy" id="2763644"/>
    <lineage>
        <taxon>Bacteria</taxon>
        <taxon>Bacillati</taxon>
        <taxon>Bacillota</taxon>
        <taxon>Clostridia</taxon>
        <taxon>Peptostreptococcales</taxon>
        <taxon>Anaerovoracaceae</taxon>
        <taxon>Zhenpiania</taxon>
    </lineage>
</organism>
<reference evidence="2" key="1">
    <citation type="submission" date="2020-08" db="EMBL/GenBank/DDBJ databases">
        <title>Genome public.</title>
        <authorList>
            <person name="Liu C."/>
            <person name="Sun Q."/>
        </authorList>
    </citation>
    <scope>NUCLEOTIDE SEQUENCE</scope>
    <source>
        <strain evidence="2">BX12</strain>
    </source>
</reference>
<accession>A0A923NKU0</accession>
<proteinExistence type="predicted"/>
<sequence>MKKIWIILALILTLLCGCQADENTNAFDYGDDISKAQEIAVISPNTSEVIETITSKEGIENFVHSLDFEQWKLTSLPDEAIEIGSFGLAQEETIKLGQTDTDGTFSDIATITLYENSYIRFEVSDLVMDFEVSEGTADYLSGYFE</sequence>
<name>A0A923NKU0_9FIRM</name>
<evidence type="ECO:0000313" key="2">
    <source>
        <dbReference type="EMBL" id="MBC6680958.1"/>
    </source>
</evidence>
<evidence type="ECO:0000313" key="3">
    <source>
        <dbReference type="Proteomes" id="UP000602647"/>
    </source>
</evidence>
<feature type="signal peptide" evidence="1">
    <location>
        <begin position="1"/>
        <end position="20"/>
    </location>
</feature>
<dbReference type="EMBL" id="JACRYT010000022">
    <property type="protein sequence ID" value="MBC6680958.1"/>
    <property type="molecule type" value="Genomic_DNA"/>
</dbReference>
<dbReference type="PROSITE" id="PS51257">
    <property type="entry name" value="PROKAR_LIPOPROTEIN"/>
    <property type="match status" value="1"/>
</dbReference>
<comment type="caution">
    <text evidence="2">The sequence shown here is derived from an EMBL/GenBank/DDBJ whole genome shotgun (WGS) entry which is preliminary data.</text>
</comment>
<gene>
    <name evidence="2" type="ORF">H9L42_14130</name>
</gene>
<keyword evidence="1" id="KW-0732">Signal</keyword>
<feature type="chain" id="PRO_5037551059" evidence="1">
    <location>
        <begin position="21"/>
        <end position="145"/>
    </location>
</feature>
<dbReference type="RefSeq" id="WP_187304055.1">
    <property type="nucleotide sequence ID" value="NZ_JACRYT010000022.1"/>
</dbReference>
<keyword evidence="3" id="KW-1185">Reference proteome</keyword>
<protein>
    <submittedName>
        <fullName evidence="2">Uncharacterized protein</fullName>
    </submittedName>
</protein>
<dbReference type="AlphaFoldDB" id="A0A923NKU0"/>
<dbReference type="Proteomes" id="UP000602647">
    <property type="component" value="Unassembled WGS sequence"/>
</dbReference>